<keyword evidence="1" id="KW-0812">Transmembrane</keyword>
<sequence>MAKSVAAYHCVQATGYLSAMNMAEQNGTQCSVGEAFFGELSTLETGSFILNTSNGLYLPASACQELTWICVAPSGVACRHSANVADKSESMVQHGNRISAIMAPGVAGWLQEAATKMYVPMNHPATGDPLFTKVDANNPQVAPVQAVLMGAPQQVQAGAGFQIQAPPNVPPGSMLIKEQYKGNQTMILGVVGCLLCGPCGLIVCCLDLEVRHVRSANHRVRLDLWRRSWSRRGDYR</sequence>
<organism evidence="2">
    <name type="scientific">Cladocopium goreaui</name>
    <dbReference type="NCBI Taxonomy" id="2562237"/>
    <lineage>
        <taxon>Eukaryota</taxon>
        <taxon>Sar</taxon>
        <taxon>Alveolata</taxon>
        <taxon>Dinophyceae</taxon>
        <taxon>Suessiales</taxon>
        <taxon>Symbiodiniaceae</taxon>
        <taxon>Cladocopium</taxon>
    </lineage>
</organism>
<evidence type="ECO:0000313" key="3">
    <source>
        <dbReference type="EMBL" id="CAL4798755.1"/>
    </source>
</evidence>
<accession>A0A9P1GFS2</accession>
<keyword evidence="1" id="KW-0472">Membrane</keyword>
<dbReference type="EMBL" id="CAMXCT010005112">
    <property type="protein sequence ID" value="CAI4011443.1"/>
    <property type="molecule type" value="Genomic_DNA"/>
</dbReference>
<reference evidence="3 4" key="2">
    <citation type="submission" date="2024-05" db="EMBL/GenBank/DDBJ databases">
        <authorList>
            <person name="Chen Y."/>
            <person name="Shah S."/>
            <person name="Dougan E. K."/>
            <person name="Thang M."/>
            <person name="Chan C."/>
        </authorList>
    </citation>
    <scope>NUCLEOTIDE SEQUENCE [LARGE SCALE GENOMIC DNA]</scope>
</reference>
<evidence type="ECO:0000313" key="2">
    <source>
        <dbReference type="EMBL" id="CAI4011443.1"/>
    </source>
</evidence>
<dbReference type="Proteomes" id="UP001152797">
    <property type="component" value="Unassembled WGS sequence"/>
</dbReference>
<proteinExistence type="predicted"/>
<evidence type="ECO:0000313" key="4">
    <source>
        <dbReference type="Proteomes" id="UP001152797"/>
    </source>
</evidence>
<evidence type="ECO:0000256" key="1">
    <source>
        <dbReference type="SAM" id="Phobius"/>
    </source>
</evidence>
<dbReference type="EMBL" id="CAMXCT030005112">
    <property type="protein sequence ID" value="CAL4798755.1"/>
    <property type="molecule type" value="Genomic_DNA"/>
</dbReference>
<gene>
    <name evidence="2" type="ORF">C1SCF055_LOCUS36605</name>
</gene>
<name>A0A9P1GFS2_9DINO</name>
<keyword evidence="1" id="KW-1133">Transmembrane helix</keyword>
<comment type="caution">
    <text evidence="2">The sequence shown here is derived from an EMBL/GenBank/DDBJ whole genome shotgun (WGS) entry which is preliminary data.</text>
</comment>
<protein>
    <submittedName>
        <fullName evidence="2">Uncharacterized protein</fullName>
    </submittedName>
</protein>
<dbReference type="EMBL" id="CAMXCT020005112">
    <property type="protein sequence ID" value="CAL1164818.1"/>
    <property type="molecule type" value="Genomic_DNA"/>
</dbReference>
<feature type="transmembrane region" description="Helical" evidence="1">
    <location>
        <begin position="186"/>
        <end position="208"/>
    </location>
</feature>
<reference evidence="2" key="1">
    <citation type="submission" date="2022-10" db="EMBL/GenBank/DDBJ databases">
        <authorList>
            <person name="Chen Y."/>
            <person name="Dougan E. K."/>
            <person name="Chan C."/>
            <person name="Rhodes N."/>
            <person name="Thang M."/>
        </authorList>
    </citation>
    <scope>NUCLEOTIDE SEQUENCE</scope>
</reference>
<dbReference type="AlphaFoldDB" id="A0A9P1GFS2"/>
<keyword evidence="4" id="KW-1185">Reference proteome</keyword>